<dbReference type="STRING" id="43041.A0A182KBP4"/>
<evidence type="ECO:0000256" key="1">
    <source>
        <dbReference type="ARBA" id="ARBA00010409"/>
    </source>
</evidence>
<feature type="domain" description="DUF2428" evidence="2">
    <location>
        <begin position="829"/>
        <end position="989"/>
    </location>
</feature>
<dbReference type="GO" id="GO:0030488">
    <property type="term" value="P:tRNA methylation"/>
    <property type="evidence" value="ECO:0007669"/>
    <property type="project" value="TreeGrafter"/>
</dbReference>
<dbReference type="Proteomes" id="UP000075881">
    <property type="component" value="Unassembled WGS sequence"/>
</dbReference>
<comment type="similarity">
    <text evidence="1">Belongs to the THADA family.</text>
</comment>
<dbReference type="GO" id="GO:0005829">
    <property type="term" value="C:cytosol"/>
    <property type="evidence" value="ECO:0007669"/>
    <property type="project" value="TreeGrafter"/>
</dbReference>
<proteinExistence type="inferred from homology"/>
<dbReference type="Pfam" id="PF10350">
    <property type="entry name" value="DUF2428"/>
    <property type="match status" value="1"/>
</dbReference>
<dbReference type="InterPro" id="IPR019442">
    <property type="entry name" value="THADA/TRM732_DUF2428"/>
</dbReference>
<dbReference type="InterPro" id="IPR016024">
    <property type="entry name" value="ARM-type_fold"/>
</dbReference>
<keyword evidence="4" id="KW-1185">Reference proteome</keyword>
<dbReference type="EnsemblMetazoa" id="ACHR008181-RA">
    <property type="protein sequence ID" value="ACHR008181-PA"/>
    <property type="gene ID" value="ACHR008181"/>
</dbReference>
<evidence type="ECO:0000259" key="2">
    <source>
        <dbReference type="Pfam" id="PF10350"/>
    </source>
</evidence>
<protein>
    <submittedName>
        <fullName evidence="3">DUF2428 domain-containing protein</fullName>
    </submittedName>
</protein>
<dbReference type="PANTHER" id="PTHR14387">
    <property type="entry name" value="THADA/DEATH RECEPTOR INTERACTING PROTEIN"/>
    <property type="match status" value="1"/>
</dbReference>
<reference evidence="4" key="1">
    <citation type="submission" date="2013-03" db="EMBL/GenBank/DDBJ databases">
        <title>The Genome Sequence of Anopheles christyi ACHKN1017.</title>
        <authorList>
            <consortium name="The Broad Institute Genomics Platform"/>
            <person name="Neafsey D.E."/>
            <person name="Besansky N."/>
            <person name="Walker B."/>
            <person name="Young S.K."/>
            <person name="Zeng Q."/>
            <person name="Gargeya S."/>
            <person name="Fitzgerald M."/>
            <person name="Haas B."/>
            <person name="Abouelleil A."/>
            <person name="Allen A.W."/>
            <person name="Alvarado L."/>
            <person name="Arachchi H.M."/>
            <person name="Berlin A.M."/>
            <person name="Chapman S.B."/>
            <person name="Gainer-Dewar J."/>
            <person name="Goldberg J."/>
            <person name="Griggs A."/>
            <person name="Gujja S."/>
            <person name="Hansen M."/>
            <person name="Howarth C."/>
            <person name="Imamovic A."/>
            <person name="Ireland A."/>
            <person name="Larimer J."/>
            <person name="McCowan C."/>
            <person name="Murphy C."/>
            <person name="Pearson M."/>
            <person name="Poon T.W."/>
            <person name="Priest M."/>
            <person name="Roberts A."/>
            <person name="Saif S."/>
            <person name="Shea T."/>
            <person name="Sisk P."/>
            <person name="Sykes S."/>
            <person name="Wortman J."/>
            <person name="Nusbaum C."/>
            <person name="Birren B."/>
        </authorList>
    </citation>
    <scope>NUCLEOTIDE SEQUENCE [LARGE SCALE GENOMIC DNA]</scope>
    <source>
        <strain evidence="4">ACHKN1017</strain>
    </source>
</reference>
<dbReference type="InterPro" id="IPR051954">
    <property type="entry name" value="tRNA_methyltransferase_THADA"/>
</dbReference>
<sequence length="1338" mass="153013">MVDNSDQRLSPDPEVVELFYHFCNDWGERLNGKLTFTRLAFICQEICNIIGRKTAAVRHGNINLTDVQLSPSATIEPVGPFALELPTTAVTDKLLAHLLDEKRTHSQRKIVSKSYYNLWCQNLVDGAPLHMMWGVQDLGNAEDNSIALYGMLHSRFLTMLQTVPALECMAERNLALFLAPTAGYTRWFNTVSENELTIARTSRGLYGSERHEQMWHVALTNLESPFHGAREDMLALIELLIQDGMFTSRIVRPEWARWSWMDRNKFHLLAILLGYYRWEQVQEPFWLSQRRLGDGLTLSLRYKHLYAGGQTLVRLLYTNQQMTGFVYDLVARVIIREELPHVQTMAKYWFSFFTPKSYRHVYDILQLEETVIFYAQFSAPDHSLPPHLAGNGYEKLFLLVHLFRRQLQSSSVLQPFLVKLCALAETLQPLPTGKLEQLIDTLGHFLIACGATGSIDALQHTVQLTRYVQQAMETPGYLAACRTSVTVCQKLLKHIVTTQQRQLKGPSFHHEAQAHLAKFMSYDMYDRYLLPAGSKPLDYQPTVTALRLFAAFVELFFEFPATSPYVLQMRQPGAVGWIVPLLPDSLALPELGSSFRSMVYGLQHLLRSDFDDIRSIALKMLYNRTVAFNFDPKLQSQLATIHSTVRGGPDKVRASIFHLLDDTVGKLRTALGDHERDFYAAVLAEEENPNSQLHRLIDRCTEVCFGFSAAGDSILNDDDLLHAYYCLDSVCTFMLKVHNSSRCWDRCMIETNFKLLDLCLERLLNQSEEWRNTRNEAADGDGSLLIALAKRKIQLALWKTLRSLAIFFEKHAIWRANRELRVVDGLNIFRQELKSLILIMVYCCHRGAIEATGNSLSRIVRHAVQLKEEAPTILAAVQQVFSQWKGYRPNNADDFRENRGLVWMRHCFLRYDTTDLRDGSLLRDLLDNQLKLGECALYHERGGQKATVEVLWLHQLNLIARETTLNESILPHLDELLIVALSHIRVPVWCIRNAALQLYASCSLKLTGQAQQHRDPDADWPPTYTSFEEVACKATRTIRYMMRQLDGMLQHPPPVTKNNAKHSGKTRKLSPFPAKPFQLLVLQFLSKLEYRGYGAHQHRDSVANGERRQSLSPPPPWFAMVSKLRAILWQMLGHEHDVVRRLAARCFAQLHDYFTEIPALLDPLVYELFTTQGNVNFRHGLCQAILACVQKHVTLCRHMEWDATDRSKQAILERVREMVTHHHEANGMHPPDAVPFRYRSELLKLLLYLGFERDSPVIGELVVNRTAPNAYGQDVLVMQLNQLFNGAVCTVSAAGVVSVDAALIDTGLPHAHQQPHFMPYEISLEWDRDLDILAVEED</sequence>
<name>A0A182KBP4_9DIPT</name>
<evidence type="ECO:0000313" key="3">
    <source>
        <dbReference type="EnsemblMetazoa" id="ACHR008181-PA"/>
    </source>
</evidence>
<dbReference type="PANTHER" id="PTHR14387:SF0">
    <property type="entry name" value="DUF2428 DOMAIN-CONTAINING PROTEIN"/>
    <property type="match status" value="1"/>
</dbReference>
<dbReference type="VEuPathDB" id="VectorBase:ACHR008181"/>
<evidence type="ECO:0000313" key="4">
    <source>
        <dbReference type="Proteomes" id="UP000075881"/>
    </source>
</evidence>
<dbReference type="SUPFAM" id="SSF48371">
    <property type="entry name" value="ARM repeat"/>
    <property type="match status" value="1"/>
</dbReference>
<organism evidence="3 4">
    <name type="scientific">Anopheles christyi</name>
    <dbReference type="NCBI Taxonomy" id="43041"/>
    <lineage>
        <taxon>Eukaryota</taxon>
        <taxon>Metazoa</taxon>
        <taxon>Ecdysozoa</taxon>
        <taxon>Arthropoda</taxon>
        <taxon>Hexapoda</taxon>
        <taxon>Insecta</taxon>
        <taxon>Pterygota</taxon>
        <taxon>Neoptera</taxon>
        <taxon>Endopterygota</taxon>
        <taxon>Diptera</taxon>
        <taxon>Nematocera</taxon>
        <taxon>Culicoidea</taxon>
        <taxon>Culicidae</taxon>
        <taxon>Anophelinae</taxon>
        <taxon>Anopheles</taxon>
    </lineage>
</organism>
<accession>A0A182KBP4</accession>
<reference evidence="3" key="2">
    <citation type="submission" date="2020-05" db="UniProtKB">
        <authorList>
            <consortium name="EnsemblMetazoa"/>
        </authorList>
    </citation>
    <scope>IDENTIFICATION</scope>
    <source>
        <strain evidence="3">ACHKN1017</strain>
    </source>
</reference>